<evidence type="ECO:0000313" key="1">
    <source>
        <dbReference type="EMBL" id="KAF9890581.1"/>
    </source>
</evidence>
<reference evidence="1" key="2">
    <citation type="submission" date="2020-02" db="EMBL/GenBank/DDBJ databases">
        <authorList>
            <person name="Gilchrist C.L.M."/>
            <person name="Chooi Y.-H."/>
        </authorList>
    </citation>
    <scope>NUCLEOTIDE SEQUENCE</scope>
    <source>
        <strain evidence="1">MST-FP2251</strain>
    </source>
</reference>
<protein>
    <submittedName>
        <fullName evidence="1">Uncharacterized protein</fullName>
    </submittedName>
</protein>
<evidence type="ECO:0000313" key="2">
    <source>
        <dbReference type="Proteomes" id="UP001194746"/>
    </source>
</evidence>
<sequence>MHYQRNILSIRSLYLRLRPVTWGLVRDASNRCIATAWQWKPGAGGLHRYWTEALSGDGTDAEWGEN</sequence>
<proteinExistence type="predicted"/>
<accession>A0AAD4CQ26</accession>
<dbReference type="AlphaFoldDB" id="A0AAD4CQ26"/>
<reference evidence="1" key="1">
    <citation type="journal article" date="2019" name="Beilstein J. Org. Chem.">
        <title>Nanangenines: drimane sesquiterpenoids as the dominant metabolite cohort of a novel Australian fungus, Aspergillus nanangensis.</title>
        <authorList>
            <person name="Lacey H.J."/>
            <person name="Gilchrist C.L.M."/>
            <person name="Crombie A."/>
            <person name="Kalaitzis J.A."/>
            <person name="Vuong D."/>
            <person name="Rutledge P.J."/>
            <person name="Turner P."/>
            <person name="Pitt J.I."/>
            <person name="Lacey E."/>
            <person name="Chooi Y.H."/>
            <person name="Piggott A.M."/>
        </authorList>
    </citation>
    <scope>NUCLEOTIDE SEQUENCE</scope>
    <source>
        <strain evidence="1">MST-FP2251</strain>
    </source>
</reference>
<keyword evidence="2" id="KW-1185">Reference proteome</keyword>
<gene>
    <name evidence="1" type="ORF">FE257_005712</name>
</gene>
<comment type="caution">
    <text evidence="1">The sequence shown here is derived from an EMBL/GenBank/DDBJ whole genome shotgun (WGS) entry which is preliminary data.</text>
</comment>
<name>A0AAD4CQ26_ASPNN</name>
<organism evidence="1 2">
    <name type="scientific">Aspergillus nanangensis</name>
    <dbReference type="NCBI Taxonomy" id="2582783"/>
    <lineage>
        <taxon>Eukaryota</taxon>
        <taxon>Fungi</taxon>
        <taxon>Dikarya</taxon>
        <taxon>Ascomycota</taxon>
        <taxon>Pezizomycotina</taxon>
        <taxon>Eurotiomycetes</taxon>
        <taxon>Eurotiomycetidae</taxon>
        <taxon>Eurotiales</taxon>
        <taxon>Aspergillaceae</taxon>
        <taxon>Aspergillus</taxon>
        <taxon>Aspergillus subgen. Circumdati</taxon>
    </lineage>
</organism>
<dbReference type="Proteomes" id="UP001194746">
    <property type="component" value="Unassembled WGS sequence"/>
</dbReference>
<dbReference type="EMBL" id="VCAU01000025">
    <property type="protein sequence ID" value="KAF9890581.1"/>
    <property type="molecule type" value="Genomic_DNA"/>
</dbReference>